<accession>A0A6B9ZED3</accession>
<evidence type="ECO:0000259" key="2">
    <source>
        <dbReference type="SMART" id="SM01006"/>
    </source>
</evidence>
<dbReference type="InterPro" id="IPR019432">
    <property type="entry name" value="Acyltransferase_MbtK/IucB-like"/>
</dbReference>
<dbReference type="RefSeq" id="WP_162332177.1">
    <property type="nucleotide sequence ID" value="NZ_CP048113.1"/>
</dbReference>
<sequence length="447" mass="51776">MNTNIITAIINSYCRGFSNWSCYEGIPKYDAALRHHFSITGHHLHLRLDFSANGREVFVPLRYFSESGYHVFDFPVVERTLPDDQIHTIDEVSLLTIIADHLQEAYPDIHLRQALDNLSSFPCPTQIEVASVAAFNTQLLMTDISRQSEPEEWLVRDMLPIVASLGFRQQADENKLLSAIHQRCAQLLVDHPLLNSNKLTVHNVLLSFMLGQEKAMRPYHNPLHKAYYSSALIQPEGKGVVYSRYFPKENITVSIRPFDIDRDLEMVHEWFNREHAKKIWKMDWPLRELELYYRCMLPGNWSHSYIGEINGSPNYNFEVYWVVRDMLADYYDALPTDYGTHQFIAPVDPTLKFSSPSTQCMLDWVFAQPEVGKMVGEGSVESLAALMNKAHVGFRVEKVITLPHKKANLNFCYREWYWAKFPESRHLPAQTVTPTIKQTQHETISRI</sequence>
<comment type="pathway">
    <text evidence="1">Siderophore biosynthesis.</text>
</comment>
<reference evidence="3 4" key="1">
    <citation type="submission" date="2020-01" db="EMBL/GenBank/DDBJ databases">
        <title>Complete genome sequence of Chitinophaga sp. H33E-04 isolated from quinoa roots.</title>
        <authorList>
            <person name="Weon H.-Y."/>
            <person name="Lee S.A."/>
        </authorList>
    </citation>
    <scope>NUCLEOTIDE SEQUENCE [LARGE SCALE GENOMIC DNA]</scope>
    <source>
        <strain evidence="3 4">H33E-04</strain>
    </source>
</reference>
<name>A0A6B9ZED3_9BACT</name>
<keyword evidence="4" id="KW-1185">Reference proteome</keyword>
<evidence type="ECO:0000313" key="4">
    <source>
        <dbReference type="Proteomes" id="UP000476411"/>
    </source>
</evidence>
<dbReference type="Gene3D" id="3.40.630.30">
    <property type="match status" value="1"/>
</dbReference>
<dbReference type="PANTHER" id="PTHR31438:SF1">
    <property type="entry name" value="LYSINE N-ACYLTRANSFERASE C17G9.06C-RELATED"/>
    <property type="match status" value="1"/>
</dbReference>
<dbReference type="EMBL" id="CP048113">
    <property type="protein sequence ID" value="QHS60487.1"/>
    <property type="molecule type" value="Genomic_DNA"/>
</dbReference>
<dbReference type="SUPFAM" id="SSF55729">
    <property type="entry name" value="Acyl-CoA N-acyltransferases (Nat)"/>
    <property type="match status" value="1"/>
</dbReference>
<proteinExistence type="predicted"/>
<organism evidence="3 4">
    <name type="scientific">Chitinophaga agri</name>
    <dbReference type="NCBI Taxonomy" id="2703787"/>
    <lineage>
        <taxon>Bacteria</taxon>
        <taxon>Pseudomonadati</taxon>
        <taxon>Bacteroidota</taxon>
        <taxon>Chitinophagia</taxon>
        <taxon>Chitinophagales</taxon>
        <taxon>Chitinophagaceae</taxon>
        <taxon>Chitinophaga</taxon>
    </lineage>
</organism>
<dbReference type="InterPro" id="IPR016181">
    <property type="entry name" value="Acyl_CoA_acyltransferase"/>
</dbReference>
<evidence type="ECO:0000313" key="3">
    <source>
        <dbReference type="EMBL" id="QHS60487.1"/>
    </source>
</evidence>
<dbReference type="KEGG" id="chih:GWR21_13070"/>
<dbReference type="Pfam" id="PF13523">
    <property type="entry name" value="Acetyltransf_8"/>
    <property type="match status" value="1"/>
</dbReference>
<dbReference type="GO" id="GO:0019290">
    <property type="term" value="P:siderophore biosynthetic process"/>
    <property type="evidence" value="ECO:0007669"/>
    <property type="project" value="InterPro"/>
</dbReference>
<gene>
    <name evidence="3" type="ORF">GWR21_13070</name>
</gene>
<dbReference type="PANTHER" id="PTHR31438">
    <property type="entry name" value="LYSINE N-ACYLTRANSFERASE C17G9.06C-RELATED"/>
    <property type="match status" value="1"/>
</dbReference>
<dbReference type="AlphaFoldDB" id="A0A6B9ZED3"/>
<dbReference type="SMART" id="SM01006">
    <property type="entry name" value="AlcB"/>
    <property type="match status" value="1"/>
</dbReference>
<dbReference type="Proteomes" id="UP000476411">
    <property type="component" value="Chromosome"/>
</dbReference>
<keyword evidence="3" id="KW-0808">Transferase</keyword>
<evidence type="ECO:0000256" key="1">
    <source>
        <dbReference type="ARBA" id="ARBA00004924"/>
    </source>
</evidence>
<feature type="domain" description="Acyltransferase MbtK/IucB-like conserved" evidence="2">
    <location>
        <begin position="256"/>
        <end position="303"/>
    </location>
</feature>
<dbReference type="GO" id="GO:0016410">
    <property type="term" value="F:N-acyltransferase activity"/>
    <property type="evidence" value="ECO:0007669"/>
    <property type="project" value="TreeGrafter"/>
</dbReference>
<protein>
    <submittedName>
        <fullName evidence="3">Acetyltransferase</fullName>
    </submittedName>
</protein>